<comment type="similarity">
    <text evidence="8 9">Belongs to the TonB-dependent receptor family.</text>
</comment>
<dbReference type="SUPFAM" id="SSF56935">
    <property type="entry name" value="Porins"/>
    <property type="match status" value="1"/>
</dbReference>
<dbReference type="Pfam" id="PF00593">
    <property type="entry name" value="TonB_dep_Rec_b-barrel"/>
    <property type="match status" value="1"/>
</dbReference>
<keyword evidence="5 9" id="KW-0798">TonB box</keyword>
<keyword evidence="4 8" id="KW-0812">Transmembrane</keyword>
<dbReference type="Proteomes" id="UP000618319">
    <property type="component" value="Unassembled WGS sequence"/>
</dbReference>
<evidence type="ECO:0000256" key="6">
    <source>
        <dbReference type="ARBA" id="ARBA00023136"/>
    </source>
</evidence>
<evidence type="ECO:0000259" key="11">
    <source>
        <dbReference type="Pfam" id="PF07715"/>
    </source>
</evidence>
<dbReference type="InterPro" id="IPR008969">
    <property type="entry name" value="CarboxyPept-like_regulatory"/>
</dbReference>
<dbReference type="Gene3D" id="2.40.170.20">
    <property type="entry name" value="TonB-dependent receptor, beta-barrel domain"/>
    <property type="match status" value="1"/>
</dbReference>
<evidence type="ECO:0000313" key="12">
    <source>
        <dbReference type="EMBL" id="MBE8719945.1"/>
    </source>
</evidence>
<dbReference type="Pfam" id="PF07715">
    <property type="entry name" value="Plug"/>
    <property type="match status" value="1"/>
</dbReference>
<gene>
    <name evidence="12" type="ORF">C4F40_04270</name>
</gene>
<keyword evidence="12" id="KW-0675">Receptor</keyword>
<dbReference type="Gene3D" id="2.60.40.1120">
    <property type="entry name" value="Carboxypeptidase-like, regulatory domain"/>
    <property type="match status" value="1"/>
</dbReference>
<evidence type="ECO:0000256" key="4">
    <source>
        <dbReference type="ARBA" id="ARBA00022692"/>
    </source>
</evidence>
<dbReference type="NCBIfam" id="TIGR04056">
    <property type="entry name" value="OMP_RagA_SusC"/>
    <property type="match status" value="1"/>
</dbReference>
<feature type="domain" description="TonB-dependent receptor plug" evidence="11">
    <location>
        <begin position="175"/>
        <end position="293"/>
    </location>
</feature>
<feature type="domain" description="TonB-dependent receptor-like beta-barrel" evidence="10">
    <location>
        <begin position="538"/>
        <end position="879"/>
    </location>
</feature>
<keyword evidence="13" id="KW-1185">Reference proteome</keyword>
<dbReference type="NCBIfam" id="TIGR04057">
    <property type="entry name" value="SusC_RagA_signa"/>
    <property type="match status" value="1"/>
</dbReference>
<dbReference type="PROSITE" id="PS52016">
    <property type="entry name" value="TONB_DEPENDENT_REC_3"/>
    <property type="match status" value="1"/>
</dbReference>
<keyword evidence="2 8" id="KW-0813">Transport</keyword>
<dbReference type="Gene3D" id="2.170.130.10">
    <property type="entry name" value="TonB-dependent receptor, plug domain"/>
    <property type="match status" value="1"/>
</dbReference>
<proteinExistence type="inferred from homology"/>
<evidence type="ECO:0000256" key="7">
    <source>
        <dbReference type="ARBA" id="ARBA00023237"/>
    </source>
</evidence>
<evidence type="ECO:0000256" key="3">
    <source>
        <dbReference type="ARBA" id="ARBA00022452"/>
    </source>
</evidence>
<evidence type="ECO:0000256" key="8">
    <source>
        <dbReference type="PROSITE-ProRule" id="PRU01360"/>
    </source>
</evidence>
<dbReference type="EMBL" id="PSKQ01000017">
    <property type="protein sequence ID" value="MBE8719945.1"/>
    <property type="molecule type" value="Genomic_DNA"/>
</dbReference>
<comment type="subcellular location">
    <subcellularLocation>
        <location evidence="1 8">Cell outer membrane</location>
        <topology evidence="1 8">Multi-pass membrane protein</topology>
    </subcellularLocation>
</comment>
<evidence type="ECO:0000313" key="13">
    <source>
        <dbReference type="Proteomes" id="UP000618319"/>
    </source>
</evidence>
<evidence type="ECO:0000256" key="5">
    <source>
        <dbReference type="ARBA" id="ARBA00023077"/>
    </source>
</evidence>
<dbReference type="InterPro" id="IPR037066">
    <property type="entry name" value="Plug_dom_sf"/>
</dbReference>
<accession>A0ABR9T3N0</accession>
<evidence type="ECO:0000259" key="10">
    <source>
        <dbReference type="Pfam" id="PF00593"/>
    </source>
</evidence>
<keyword evidence="6 8" id="KW-0472">Membrane</keyword>
<dbReference type="InterPro" id="IPR023996">
    <property type="entry name" value="TonB-dep_OMP_SusC/RagA"/>
</dbReference>
<dbReference type="InterPro" id="IPR039426">
    <property type="entry name" value="TonB-dep_rcpt-like"/>
</dbReference>
<dbReference type="SUPFAM" id="SSF49464">
    <property type="entry name" value="Carboxypeptidase regulatory domain-like"/>
    <property type="match status" value="1"/>
</dbReference>
<evidence type="ECO:0000256" key="2">
    <source>
        <dbReference type="ARBA" id="ARBA00022448"/>
    </source>
</evidence>
<sequence>MLHFNLIKNMEKKRRKAMIRPAFLSNHYFLAVKLTFMLNICLFQASAAVYSEDTKIDLRTGYRHQLLDKDITFPSTGNIPVQLNVITGRVTDSKGIALRGVTVRIKGSSKGTTTDGNGRYKLEVPKRTSIEFSFLGYSTREIVVGDQPLIDVSLSASDSGLEEVVVVGYGSQRRKDIIGAVSSLNTQHIEEKPLHRVEQALIGQLPGVQVRQQTAIPGQGLSILIRGSGSINAGNDPLYVIDGFPLDVVGQSGNGSYSTHPLNNLNPSDIESIQVLKDAAAGAIYGSRAANGVVIVTTKRGKAGIPSLNLNVNTGVSQISRKLDLLDAEEWIAVAGEMADINWVRSGTGRSADQNNDQRRAILGLGAGAYDAALMPDERWSQPGHPGLQYIDWQDAIYRDALFQNYSLSANGASEHTKYYISGNYLNQQSTLVNTDYTNYGLRANVETKSRGRLKFGVNLSPSYSERNTPTLEGKDTPIMKIAGISPVVEADAGLNTGVGEFPTYKWSSDRLVSPYAELTNTIALAKNTRLLGTTYAEYALFPGAYLRSSINYDDFNEQYKFYSPSIGWASRDVAPGLNASGSYNGFRKQNFVNENTINYSGTFRDVHVVSAVAGLSYNWRHVDNFGLSSAGGFANDVVNTLNNAIANSAGITVNGSTSENTNTLFSYYSRLQYDYADKYLVSGTIRRDASSKFGSNYRWGTFPSVSVGWRISNENFLKEFNAIDELKLRLSWGKSGNDNIGNYNFVSTLASTSYNFGGNAPVSAPGLVAAGIANPNLKWETSDTYNLGIDAYLFKNRLSLVIDAYTKTTKDLLLNLPVLGASGFSSSLQNIGSVRNSGLEIAVQSVNIRRSDFEWSTKANIAFNKNEVRSLNQDGSPIYIPSAYSGSNAPYILEPGLPMFSYYVTKTQGILTQQDIDNASVAKIARQEVGDTKYQDTDGNGIINADDRVVYGHPNPDYTWGITNNFKYKNWDLSVHVYGQQGGHILSYFGRAADFSGSTTSNILGIWRDRWTAENQNYEAPRGKLGARYTVPNATSDWVYSTNFIRIQDITIGFNLGNRWNKSLFNNARIYVSLQNWFGWDKYRGGANPESQNTNVSGDGSYPIPGDYGAMPLNKTASFGINLSF</sequence>
<name>A0ABR9T3N0_9SPHI</name>
<protein>
    <submittedName>
        <fullName evidence="12">TonB-dependent receptor</fullName>
    </submittedName>
</protein>
<evidence type="ECO:0000256" key="9">
    <source>
        <dbReference type="RuleBase" id="RU003357"/>
    </source>
</evidence>
<dbReference type="InterPro" id="IPR023997">
    <property type="entry name" value="TonB-dep_OMP_SusC/RagA_CS"/>
</dbReference>
<organism evidence="12 13">
    <name type="scientific">Sphingobacterium pedocola</name>
    <dbReference type="NCBI Taxonomy" id="2082722"/>
    <lineage>
        <taxon>Bacteria</taxon>
        <taxon>Pseudomonadati</taxon>
        <taxon>Bacteroidota</taxon>
        <taxon>Sphingobacteriia</taxon>
        <taxon>Sphingobacteriales</taxon>
        <taxon>Sphingobacteriaceae</taxon>
        <taxon>Sphingobacterium</taxon>
    </lineage>
</organism>
<dbReference type="InterPro" id="IPR000531">
    <property type="entry name" value="Beta-barrel_TonB"/>
</dbReference>
<comment type="caution">
    <text evidence="12">The sequence shown here is derived from an EMBL/GenBank/DDBJ whole genome shotgun (WGS) entry which is preliminary data.</text>
</comment>
<keyword evidence="7 8" id="KW-0998">Cell outer membrane</keyword>
<dbReference type="InterPro" id="IPR036942">
    <property type="entry name" value="Beta-barrel_TonB_sf"/>
</dbReference>
<dbReference type="InterPro" id="IPR012910">
    <property type="entry name" value="Plug_dom"/>
</dbReference>
<keyword evidence="3 8" id="KW-1134">Transmembrane beta strand</keyword>
<dbReference type="Pfam" id="PF13715">
    <property type="entry name" value="CarbopepD_reg_2"/>
    <property type="match status" value="1"/>
</dbReference>
<evidence type="ECO:0000256" key="1">
    <source>
        <dbReference type="ARBA" id="ARBA00004571"/>
    </source>
</evidence>
<reference evidence="12 13" key="1">
    <citation type="submission" date="2018-02" db="EMBL/GenBank/DDBJ databases">
        <title>Sphingobacterium KA21.</title>
        <authorList>
            <person name="Vasarhelyi B.M."/>
            <person name="Deshmukh S."/>
            <person name="Balint B."/>
            <person name="Kukolya J."/>
        </authorList>
    </citation>
    <scope>NUCLEOTIDE SEQUENCE [LARGE SCALE GENOMIC DNA]</scope>
    <source>
        <strain evidence="12 13">Ka21</strain>
    </source>
</reference>